<proteinExistence type="predicted"/>
<evidence type="ECO:0000256" key="1">
    <source>
        <dbReference type="SAM" id="Coils"/>
    </source>
</evidence>
<sequence length="301" mass="34890">MDELRRVVGEKADEFICDCSDWVKEFCPLKSLNWAKMDSGAKQRLYKKIRSKYDLPDKVAGVDVTDALSFQCSMLYKHWRFGLKEKYFRNKSIADAINSRSDNIDDNQWTWLVCKYWNDEKQKMNVQQTQGSQEHEGSSDNPLETQQDPLHKDRGFEPNAEKDYEALRNLHEKEVEEHGEDTLSVKAAYMEVFKPKSGYVKGLGPGARPPKKRRDEGETNEVRVELSAEIQQLKEDAATREGVLVSQIETLKESNEELRTSNEELIASNDELKAAVSRINIEGQKREKKLRDDMMKMFEQL</sequence>
<reference evidence="3" key="2">
    <citation type="submission" date="2021-03" db="UniProtKB">
        <authorList>
            <consortium name="EnsemblPlants"/>
        </authorList>
    </citation>
    <scope>IDENTIFICATION</scope>
</reference>
<dbReference type="EnsemblPlants" id="AUR62042470-RA">
    <property type="protein sequence ID" value="AUR62042470-RA:cds"/>
    <property type="gene ID" value="AUR62042470"/>
</dbReference>
<accession>A0A803N990</accession>
<feature type="compositionally biased region" description="Polar residues" evidence="2">
    <location>
        <begin position="139"/>
        <end position="148"/>
    </location>
</feature>
<feature type="region of interest" description="Disordered" evidence="2">
    <location>
        <begin position="124"/>
        <end position="157"/>
    </location>
</feature>
<feature type="coiled-coil region" evidence="1">
    <location>
        <begin position="244"/>
        <end position="282"/>
    </location>
</feature>
<dbReference type="AlphaFoldDB" id="A0A803N990"/>
<evidence type="ECO:0000256" key="2">
    <source>
        <dbReference type="SAM" id="MobiDB-lite"/>
    </source>
</evidence>
<evidence type="ECO:0000313" key="3">
    <source>
        <dbReference type="EnsemblPlants" id="AUR62042470-RA:cds"/>
    </source>
</evidence>
<keyword evidence="1" id="KW-0175">Coiled coil</keyword>
<dbReference type="Proteomes" id="UP000596660">
    <property type="component" value="Unplaced"/>
</dbReference>
<protein>
    <submittedName>
        <fullName evidence="3">Uncharacterized protein</fullName>
    </submittedName>
</protein>
<organism evidence="3 4">
    <name type="scientific">Chenopodium quinoa</name>
    <name type="common">Quinoa</name>
    <dbReference type="NCBI Taxonomy" id="63459"/>
    <lineage>
        <taxon>Eukaryota</taxon>
        <taxon>Viridiplantae</taxon>
        <taxon>Streptophyta</taxon>
        <taxon>Embryophyta</taxon>
        <taxon>Tracheophyta</taxon>
        <taxon>Spermatophyta</taxon>
        <taxon>Magnoliopsida</taxon>
        <taxon>eudicotyledons</taxon>
        <taxon>Gunneridae</taxon>
        <taxon>Pentapetalae</taxon>
        <taxon>Caryophyllales</taxon>
        <taxon>Chenopodiaceae</taxon>
        <taxon>Chenopodioideae</taxon>
        <taxon>Atripliceae</taxon>
        <taxon>Chenopodium</taxon>
    </lineage>
</organism>
<dbReference type="Gramene" id="AUR62042470-RA">
    <property type="protein sequence ID" value="AUR62042470-RA:cds"/>
    <property type="gene ID" value="AUR62042470"/>
</dbReference>
<dbReference type="PANTHER" id="PTHR33499">
    <property type="entry name" value="OS12G0282400 PROTEIN-RELATED"/>
    <property type="match status" value="1"/>
</dbReference>
<evidence type="ECO:0000313" key="4">
    <source>
        <dbReference type="Proteomes" id="UP000596660"/>
    </source>
</evidence>
<keyword evidence="4" id="KW-1185">Reference proteome</keyword>
<name>A0A803N990_CHEQI</name>
<feature type="region of interest" description="Disordered" evidence="2">
    <location>
        <begin position="201"/>
        <end position="220"/>
    </location>
</feature>
<dbReference type="PANTHER" id="PTHR33499:SF43">
    <property type="entry name" value="TRANSPOSASE, PTTA_EN_SPM, PLANT"/>
    <property type="match status" value="1"/>
</dbReference>
<reference evidence="3" key="1">
    <citation type="journal article" date="2017" name="Nature">
        <title>The genome of Chenopodium quinoa.</title>
        <authorList>
            <person name="Jarvis D.E."/>
            <person name="Ho Y.S."/>
            <person name="Lightfoot D.J."/>
            <person name="Schmoeckel S.M."/>
            <person name="Li B."/>
            <person name="Borm T.J.A."/>
            <person name="Ohyanagi H."/>
            <person name="Mineta K."/>
            <person name="Michell C.T."/>
            <person name="Saber N."/>
            <person name="Kharbatia N.M."/>
            <person name="Rupper R.R."/>
            <person name="Sharp A.R."/>
            <person name="Dally N."/>
            <person name="Boughton B.A."/>
            <person name="Woo Y.H."/>
            <person name="Gao G."/>
            <person name="Schijlen E.G.W.M."/>
            <person name="Guo X."/>
            <person name="Momin A.A."/>
            <person name="Negrao S."/>
            <person name="Al-Babili S."/>
            <person name="Gehring C."/>
            <person name="Roessner U."/>
            <person name="Jung C."/>
            <person name="Murphy K."/>
            <person name="Arold S.T."/>
            <person name="Gojobori T."/>
            <person name="van der Linden C.G."/>
            <person name="van Loo E.N."/>
            <person name="Jellen E.N."/>
            <person name="Maughan P.J."/>
            <person name="Tester M."/>
        </authorList>
    </citation>
    <scope>NUCLEOTIDE SEQUENCE [LARGE SCALE GENOMIC DNA]</scope>
    <source>
        <strain evidence="3">cv. PI 614886</strain>
    </source>
</reference>